<dbReference type="Proteomes" id="UP000499080">
    <property type="component" value="Unassembled WGS sequence"/>
</dbReference>
<protein>
    <submittedName>
        <fullName evidence="1">Uncharacterized protein</fullName>
    </submittedName>
</protein>
<gene>
    <name evidence="1" type="ORF">AVEN_77015_1</name>
</gene>
<reference evidence="1 2" key="1">
    <citation type="journal article" date="2019" name="Sci. Rep.">
        <title>Orb-weaving spider Araneus ventricosus genome elucidates the spidroin gene catalogue.</title>
        <authorList>
            <person name="Kono N."/>
            <person name="Nakamura H."/>
            <person name="Ohtoshi R."/>
            <person name="Moran D.A.P."/>
            <person name="Shinohara A."/>
            <person name="Yoshida Y."/>
            <person name="Fujiwara M."/>
            <person name="Mori M."/>
            <person name="Tomita M."/>
            <person name="Arakawa K."/>
        </authorList>
    </citation>
    <scope>NUCLEOTIDE SEQUENCE [LARGE SCALE GENOMIC DNA]</scope>
</reference>
<proteinExistence type="predicted"/>
<dbReference type="AlphaFoldDB" id="A0A4Y2T9S9"/>
<evidence type="ECO:0000313" key="2">
    <source>
        <dbReference type="Proteomes" id="UP000499080"/>
    </source>
</evidence>
<dbReference type="EMBL" id="BGPR01027152">
    <property type="protein sequence ID" value="GBN97398.1"/>
    <property type="molecule type" value="Genomic_DNA"/>
</dbReference>
<name>A0A4Y2T9S9_ARAVE</name>
<comment type="caution">
    <text evidence="1">The sequence shown here is derived from an EMBL/GenBank/DDBJ whole genome shotgun (WGS) entry which is preliminary data.</text>
</comment>
<evidence type="ECO:0000313" key="1">
    <source>
        <dbReference type="EMBL" id="GBN97398.1"/>
    </source>
</evidence>
<keyword evidence="2" id="KW-1185">Reference proteome</keyword>
<accession>A0A4Y2T9S9</accession>
<organism evidence="1 2">
    <name type="scientific">Araneus ventricosus</name>
    <name type="common">Orbweaver spider</name>
    <name type="synonym">Epeira ventricosa</name>
    <dbReference type="NCBI Taxonomy" id="182803"/>
    <lineage>
        <taxon>Eukaryota</taxon>
        <taxon>Metazoa</taxon>
        <taxon>Ecdysozoa</taxon>
        <taxon>Arthropoda</taxon>
        <taxon>Chelicerata</taxon>
        <taxon>Arachnida</taxon>
        <taxon>Araneae</taxon>
        <taxon>Araneomorphae</taxon>
        <taxon>Entelegynae</taxon>
        <taxon>Araneoidea</taxon>
        <taxon>Araneidae</taxon>
        <taxon>Araneus</taxon>
    </lineage>
</organism>
<sequence length="109" mass="12427">MGKCDRDTSSTSLLGSRIIGHERKVEFPRTRAPRPKNIQQRTFKNCIQDPYQGNEDYSGIFFTAFRNIYPGSENLPGGVQILFAGVNKLFETLIRKEKSQVAKNEKKFA</sequence>